<dbReference type="EMBL" id="DWYC01000002">
    <property type="protein sequence ID" value="HJB55960.1"/>
    <property type="molecule type" value="Genomic_DNA"/>
</dbReference>
<organism evidence="2 3">
    <name type="scientific">Candidatus Flavonifractor intestinipullorum</name>
    <dbReference type="NCBI Taxonomy" id="2838587"/>
    <lineage>
        <taxon>Bacteria</taxon>
        <taxon>Bacillati</taxon>
        <taxon>Bacillota</taxon>
        <taxon>Clostridia</taxon>
        <taxon>Eubacteriales</taxon>
        <taxon>Oscillospiraceae</taxon>
        <taxon>Flavonifractor</taxon>
    </lineage>
</organism>
<proteinExistence type="predicted"/>
<keyword evidence="1" id="KW-1133">Transmembrane helix</keyword>
<keyword evidence="1" id="KW-0812">Transmembrane</keyword>
<dbReference type="AlphaFoldDB" id="A0A9D2M865"/>
<feature type="transmembrane region" description="Helical" evidence="1">
    <location>
        <begin position="12"/>
        <end position="32"/>
    </location>
</feature>
<evidence type="ECO:0000313" key="2">
    <source>
        <dbReference type="EMBL" id="HJB55960.1"/>
    </source>
</evidence>
<accession>A0A9D2M865</accession>
<sequence length="90" mass="9772">MEPAPRNGDAALRLTVCVILAAALWYAGAAWLREHPVPLWEKYGPWLEEHPTRAVAAVAAALYLLWSTLVLPEKGDSALHMPSQEAGDGL</sequence>
<reference evidence="2" key="1">
    <citation type="journal article" date="2021" name="PeerJ">
        <title>Extensive microbial diversity within the chicken gut microbiome revealed by metagenomics and culture.</title>
        <authorList>
            <person name="Gilroy R."/>
            <person name="Ravi A."/>
            <person name="Getino M."/>
            <person name="Pursley I."/>
            <person name="Horton D.L."/>
            <person name="Alikhan N.F."/>
            <person name="Baker D."/>
            <person name="Gharbi K."/>
            <person name="Hall N."/>
            <person name="Watson M."/>
            <person name="Adriaenssens E.M."/>
            <person name="Foster-Nyarko E."/>
            <person name="Jarju S."/>
            <person name="Secka A."/>
            <person name="Antonio M."/>
            <person name="Oren A."/>
            <person name="Chaudhuri R.R."/>
            <person name="La Ragione R."/>
            <person name="Hildebrand F."/>
            <person name="Pallen M.J."/>
        </authorList>
    </citation>
    <scope>NUCLEOTIDE SEQUENCE</scope>
    <source>
        <strain evidence="2">CHK189-11263</strain>
    </source>
</reference>
<keyword evidence="1" id="KW-0472">Membrane</keyword>
<evidence type="ECO:0000256" key="1">
    <source>
        <dbReference type="SAM" id="Phobius"/>
    </source>
</evidence>
<gene>
    <name evidence="2" type="ORF">H9714_00215</name>
</gene>
<evidence type="ECO:0000313" key="3">
    <source>
        <dbReference type="Proteomes" id="UP000824208"/>
    </source>
</evidence>
<protein>
    <submittedName>
        <fullName evidence="2">Uncharacterized protein</fullName>
    </submittedName>
</protein>
<name>A0A9D2M865_9FIRM</name>
<reference evidence="2" key="2">
    <citation type="submission" date="2021-04" db="EMBL/GenBank/DDBJ databases">
        <authorList>
            <person name="Gilroy R."/>
        </authorList>
    </citation>
    <scope>NUCLEOTIDE SEQUENCE</scope>
    <source>
        <strain evidence="2">CHK189-11263</strain>
    </source>
</reference>
<comment type="caution">
    <text evidence="2">The sequence shown here is derived from an EMBL/GenBank/DDBJ whole genome shotgun (WGS) entry which is preliminary data.</text>
</comment>
<dbReference type="Proteomes" id="UP000824208">
    <property type="component" value="Unassembled WGS sequence"/>
</dbReference>